<dbReference type="PANTHER" id="PTHR11360">
    <property type="entry name" value="MONOCARBOXYLATE TRANSPORTER"/>
    <property type="match status" value="1"/>
</dbReference>
<protein>
    <recommendedName>
        <fullName evidence="7">MFS transporter, MCP family, solute carrier family 16 (Monocarboxylic acid transporters), member 10</fullName>
    </recommendedName>
</protein>
<feature type="transmembrane region" description="Helical" evidence="4">
    <location>
        <begin position="61"/>
        <end position="83"/>
    </location>
</feature>
<dbReference type="AlphaFoldDB" id="A0AAN6ESY1"/>
<feature type="transmembrane region" description="Helical" evidence="4">
    <location>
        <begin position="156"/>
        <end position="177"/>
    </location>
</feature>
<dbReference type="SUPFAM" id="SSF103473">
    <property type="entry name" value="MFS general substrate transporter"/>
    <property type="match status" value="1"/>
</dbReference>
<feature type="compositionally biased region" description="Basic and acidic residues" evidence="3">
    <location>
        <begin position="7"/>
        <end position="30"/>
    </location>
</feature>
<gene>
    <name evidence="5" type="ORF">HRR80_005025</name>
</gene>
<keyword evidence="4" id="KW-0812">Transmembrane</keyword>
<evidence type="ECO:0000256" key="2">
    <source>
        <dbReference type="ARBA" id="ARBA00006727"/>
    </source>
</evidence>
<proteinExistence type="inferred from homology"/>
<dbReference type="PANTHER" id="PTHR11360:SF305">
    <property type="entry name" value="MAJOR FACILITATOR SUPERFAMILY (MFS) PROFILE DOMAIN-CONTAINING PROTEIN"/>
    <property type="match status" value="1"/>
</dbReference>
<feature type="transmembrane region" description="Helical" evidence="4">
    <location>
        <begin position="401"/>
        <end position="428"/>
    </location>
</feature>
<evidence type="ECO:0000256" key="4">
    <source>
        <dbReference type="SAM" id="Phobius"/>
    </source>
</evidence>
<comment type="caution">
    <text evidence="5">The sequence shown here is derived from an EMBL/GenBank/DDBJ whole genome shotgun (WGS) entry which is preliminary data.</text>
</comment>
<dbReference type="GO" id="GO:0016020">
    <property type="term" value="C:membrane"/>
    <property type="evidence" value="ECO:0007669"/>
    <property type="project" value="UniProtKB-SubCell"/>
</dbReference>
<dbReference type="InterPro" id="IPR050327">
    <property type="entry name" value="Proton-linked_MCT"/>
</dbReference>
<reference evidence="5" key="1">
    <citation type="submission" date="2023-01" db="EMBL/GenBank/DDBJ databases">
        <title>Exophiala dermititidis isolated from Cystic Fibrosis Patient.</title>
        <authorList>
            <person name="Kurbessoian T."/>
            <person name="Crocker A."/>
            <person name="Murante D."/>
            <person name="Hogan D.A."/>
            <person name="Stajich J.E."/>
        </authorList>
    </citation>
    <scope>NUCLEOTIDE SEQUENCE</scope>
    <source>
        <strain evidence="5">Ex8</strain>
    </source>
</reference>
<dbReference type="InterPro" id="IPR011701">
    <property type="entry name" value="MFS"/>
</dbReference>
<feature type="transmembrane region" description="Helical" evidence="4">
    <location>
        <begin position="264"/>
        <end position="288"/>
    </location>
</feature>
<comment type="subcellular location">
    <subcellularLocation>
        <location evidence="1">Membrane</location>
        <topology evidence="1">Multi-pass membrane protein</topology>
    </subcellularLocation>
</comment>
<evidence type="ECO:0000313" key="5">
    <source>
        <dbReference type="EMBL" id="KAJ8990967.1"/>
    </source>
</evidence>
<accession>A0AAN6ESY1</accession>
<dbReference type="Gene3D" id="1.20.1250.20">
    <property type="entry name" value="MFS general substrate transporter like domains"/>
    <property type="match status" value="2"/>
</dbReference>
<feature type="region of interest" description="Disordered" evidence="3">
    <location>
        <begin position="1"/>
        <end position="42"/>
    </location>
</feature>
<feature type="transmembrane region" description="Helical" evidence="4">
    <location>
        <begin position="222"/>
        <end position="243"/>
    </location>
</feature>
<organism evidence="5 6">
    <name type="scientific">Exophiala dermatitidis</name>
    <name type="common">Black yeast-like fungus</name>
    <name type="synonym">Wangiella dermatitidis</name>
    <dbReference type="NCBI Taxonomy" id="5970"/>
    <lineage>
        <taxon>Eukaryota</taxon>
        <taxon>Fungi</taxon>
        <taxon>Dikarya</taxon>
        <taxon>Ascomycota</taxon>
        <taxon>Pezizomycotina</taxon>
        <taxon>Eurotiomycetes</taxon>
        <taxon>Chaetothyriomycetidae</taxon>
        <taxon>Chaetothyriales</taxon>
        <taxon>Herpotrichiellaceae</taxon>
        <taxon>Exophiala</taxon>
    </lineage>
</organism>
<feature type="transmembrane region" description="Helical" evidence="4">
    <location>
        <begin position="464"/>
        <end position="484"/>
    </location>
</feature>
<keyword evidence="4" id="KW-0472">Membrane</keyword>
<evidence type="ECO:0000256" key="3">
    <source>
        <dbReference type="SAM" id="MobiDB-lite"/>
    </source>
</evidence>
<keyword evidence="4" id="KW-1133">Transmembrane helix</keyword>
<feature type="transmembrane region" description="Helical" evidence="4">
    <location>
        <begin position="300"/>
        <end position="320"/>
    </location>
</feature>
<feature type="transmembrane region" description="Helical" evidence="4">
    <location>
        <begin position="132"/>
        <end position="150"/>
    </location>
</feature>
<feature type="transmembrane region" description="Helical" evidence="4">
    <location>
        <begin position="103"/>
        <end position="125"/>
    </location>
</feature>
<feature type="transmembrane region" description="Helical" evidence="4">
    <location>
        <begin position="332"/>
        <end position="351"/>
    </location>
</feature>
<dbReference type="EMBL" id="JAJGCB010000009">
    <property type="protein sequence ID" value="KAJ8990967.1"/>
    <property type="molecule type" value="Genomic_DNA"/>
</dbReference>
<feature type="transmembrane region" description="Helical" evidence="4">
    <location>
        <begin position="357"/>
        <end position="380"/>
    </location>
</feature>
<dbReference type="GO" id="GO:0022857">
    <property type="term" value="F:transmembrane transporter activity"/>
    <property type="evidence" value="ECO:0007669"/>
    <property type="project" value="InterPro"/>
</dbReference>
<feature type="transmembrane region" description="Helical" evidence="4">
    <location>
        <begin position="189"/>
        <end position="210"/>
    </location>
</feature>
<evidence type="ECO:0000256" key="1">
    <source>
        <dbReference type="ARBA" id="ARBA00004141"/>
    </source>
</evidence>
<dbReference type="InterPro" id="IPR036259">
    <property type="entry name" value="MFS_trans_sf"/>
</dbReference>
<evidence type="ECO:0008006" key="7">
    <source>
        <dbReference type="Google" id="ProtNLM"/>
    </source>
</evidence>
<dbReference type="Proteomes" id="UP001161757">
    <property type="component" value="Unassembled WGS sequence"/>
</dbReference>
<sequence length="494" mass="50168">MSTTTETELRVVPRADPLDTYDDRDGRRATATDVPEAGLSPEPAPSNVAISISSSVPDGGYGWVIVTACAIVTFWFNGMMGSWGVIQAALLQSQLPSTSTSTVSFVGTLGLACAVAFGVFGVRLIRLLGARTTALVGVLLISLSEVSSSFTTSNIGGLFGTSGVLFGLGACLCYSISNTMPTQYFAAKLGLASGIVKLGGGIGAAVLSVVIDKLIARVGIAWTFRILGLSTLATAGPAAWFICERVPNSNSGRVPFLDLSMFRHLPFTAVFCAGAVGTFALFVPPFFLPLVAQSVGLGSSTGAALVAGFNSCTAVGRFLAGWLSDAIGPVNMFLATMLLNAVSMLAIWPVSDSLGPLIVFSMLNGLANGAFFTVYPVVVASTAIGMRNHTGGGGGGANSPVAAVAMSMAITGWTGGYLMGVPIAGYLLQASGVGGGGVSAGMTDNNKAAAAANSAHSIDPYRPAIFYAGGVALAAAGFVLVARLKMGQGVKKKV</sequence>
<name>A0AAN6ESY1_EXODE</name>
<dbReference type="Pfam" id="PF07690">
    <property type="entry name" value="MFS_1"/>
    <property type="match status" value="1"/>
</dbReference>
<comment type="similarity">
    <text evidence="2">Belongs to the major facilitator superfamily. Monocarboxylate porter (TC 2.A.1.13) family.</text>
</comment>
<evidence type="ECO:0000313" key="6">
    <source>
        <dbReference type="Proteomes" id="UP001161757"/>
    </source>
</evidence>